<feature type="region of interest" description="Disordered" evidence="1">
    <location>
        <begin position="108"/>
        <end position="211"/>
    </location>
</feature>
<name>A0A9P5X3U2_9AGAR</name>
<dbReference type="Proteomes" id="UP000807342">
    <property type="component" value="Unassembled WGS sequence"/>
</dbReference>
<comment type="caution">
    <text evidence="2">The sequence shown here is derived from an EMBL/GenBank/DDBJ whole genome shotgun (WGS) entry which is preliminary data.</text>
</comment>
<reference evidence="2" key="1">
    <citation type="submission" date="2020-11" db="EMBL/GenBank/DDBJ databases">
        <authorList>
            <consortium name="DOE Joint Genome Institute"/>
            <person name="Ahrendt S."/>
            <person name="Riley R."/>
            <person name="Andreopoulos W."/>
            <person name="Labutti K."/>
            <person name="Pangilinan J."/>
            <person name="Ruiz-Duenas F.J."/>
            <person name="Barrasa J.M."/>
            <person name="Sanchez-Garcia M."/>
            <person name="Camarero S."/>
            <person name="Miyauchi S."/>
            <person name="Serrano A."/>
            <person name="Linde D."/>
            <person name="Babiker R."/>
            <person name="Drula E."/>
            <person name="Ayuso-Fernandez I."/>
            <person name="Pacheco R."/>
            <person name="Padilla G."/>
            <person name="Ferreira P."/>
            <person name="Barriuso J."/>
            <person name="Kellner H."/>
            <person name="Castanera R."/>
            <person name="Alfaro M."/>
            <person name="Ramirez L."/>
            <person name="Pisabarro A.G."/>
            <person name="Kuo A."/>
            <person name="Tritt A."/>
            <person name="Lipzen A."/>
            <person name="He G."/>
            <person name="Yan M."/>
            <person name="Ng V."/>
            <person name="Cullen D."/>
            <person name="Martin F."/>
            <person name="Rosso M.-N."/>
            <person name="Henrissat B."/>
            <person name="Hibbett D."/>
            <person name="Martinez A.T."/>
            <person name="Grigoriev I.V."/>
        </authorList>
    </citation>
    <scope>NUCLEOTIDE SEQUENCE</scope>
    <source>
        <strain evidence="2">MF-IS2</strain>
    </source>
</reference>
<evidence type="ECO:0000313" key="2">
    <source>
        <dbReference type="EMBL" id="KAF9442886.1"/>
    </source>
</evidence>
<dbReference type="EMBL" id="MU151552">
    <property type="protein sequence ID" value="KAF9442886.1"/>
    <property type="molecule type" value="Genomic_DNA"/>
</dbReference>
<feature type="compositionally biased region" description="Polar residues" evidence="1">
    <location>
        <begin position="133"/>
        <end position="145"/>
    </location>
</feature>
<evidence type="ECO:0000313" key="3">
    <source>
        <dbReference type="Proteomes" id="UP000807342"/>
    </source>
</evidence>
<protein>
    <submittedName>
        <fullName evidence="2">Uncharacterized protein</fullName>
    </submittedName>
</protein>
<proteinExistence type="predicted"/>
<gene>
    <name evidence="2" type="ORF">P691DRAFT_452835</name>
</gene>
<keyword evidence="3" id="KW-1185">Reference proteome</keyword>
<evidence type="ECO:0000256" key="1">
    <source>
        <dbReference type="SAM" id="MobiDB-lite"/>
    </source>
</evidence>
<feature type="region of interest" description="Disordered" evidence="1">
    <location>
        <begin position="317"/>
        <end position="336"/>
    </location>
</feature>
<sequence>MPRNLFQRLFNKSLPEDPTAVNLHLQQEATQLINRHIDDIFTELNRNMDNSLRERYPPHFWANRGIQSSQPGFGNGPPVFPQSAPMNWQQPQVVQSRVPVPPVVYMPYNEQPRAPPAPHIGTRGERRARRAGHSSTSQPDLSESEASPGATRAGRRTDRQSTQHNLQPHIPAAPGTANPNSAWPFVPGPVPSGPAFSGPGGPGSLVTNLNLPRPSDYVPPLHPIPLPAHDDPITRFREGFSSDSPVFQPQSHAKPPSYQKLKRWWFGLPIVASPLPMSEFRGDIPLPQIGDRREGNKDGISVPIASLPFVTSTQAREGASGPWFGDGAVPERRDSDIPGIKTTVRKVASTSTIRSAPVSETDMRDSVPYYIATLAHITNLIEGCKFQLGREIINQERGRPGLQISLHQLGSIVMYRRQYGTLTDYDEVEKLKL</sequence>
<dbReference type="AlphaFoldDB" id="A0A9P5X3U2"/>
<organism evidence="2 3">
    <name type="scientific">Macrolepiota fuliginosa MF-IS2</name>
    <dbReference type="NCBI Taxonomy" id="1400762"/>
    <lineage>
        <taxon>Eukaryota</taxon>
        <taxon>Fungi</taxon>
        <taxon>Dikarya</taxon>
        <taxon>Basidiomycota</taxon>
        <taxon>Agaricomycotina</taxon>
        <taxon>Agaricomycetes</taxon>
        <taxon>Agaricomycetidae</taxon>
        <taxon>Agaricales</taxon>
        <taxon>Agaricineae</taxon>
        <taxon>Agaricaceae</taxon>
        <taxon>Macrolepiota</taxon>
    </lineage>
</organism>
<accession>A0A9P5X3U2</accession>